<comment type="caution">
    <text evidence="2">The sequence shown here is derived from an EMBL/GenBank/DDBJ whole genome shotgun (WGS) entry which is preliminary data.</text>
</comment>
<dbReference type="PANTHER" id="PTHR34580">
    <property type="match status" value="1"/>
</dbReference>
<dbReference type="InterPro" id="IPR026881">
    <property type="entry name" value="WYL_dom"/>
</dbReference>
<dbReference type="InterPro" id="IPR051534">
    <property type="entry name" value="CBASS_pafABC_assoc_protein"/>
</dbReference>
<reference evidence="2" key="2">
    <citation type="submission" date="2021-04" db="EMBL/GenBank/DDBJ databases">
        <authorList>
            <person name="Gilroy R."/>
        </authorList>
    </citation>
    <scope>NUCLEOTIDE SEQUENCE</scope>
    <source>
        <strain evidence="2">4376</strain>
    </source>
</reference>
<gene>
    <name evidence="2" type="ORF">H9867_00270</name>
</gene>
<dbReference type="PANTHER" id="PTHR34580:SF3">
    <property type="entry name" value="PROTEIN PAFB"/>
    <property type="match status" value="1"/>
</dbReference>
<dbReference type="EMBL" id="DXFZ01000004">
    <property type="protein sequence ID" value="HIW94915.1"/>
    <property type="molecule type" value="Genomic_DNA"/>
</dbReference>
<dbReference type="Pfam" id="PF13280">
    <property type="entry name" value="WYL"/>
    <property type="match status" value="1"/>
</dbReference>
<accession>A0A9D1RWH4</accession>
<feature type="domain" description="WYL" evidence="1">
    <location>
        <begin position="167"/>
        <end position="234"/>
    </location>
</feature>
<proteinExistence type="predicted"/>
<dbReference type="Proteomes" id="UP000824189">
    <property type="component" value="Unassembled WGS sequence"/>
</dbReference>
<name>A0A9D1RWH4_9CORY</name>
<feature type="non-terminal residue" evidence="2">
    <location>
        <position position="247"/>
    </location>
</feature>
<evidence type="ECO:0000259" key="1">
    <source>
        <dbReference type="Pfam" id="PF13280"/>
    </source>
</evidence>
<dbReference type="AlphaFoldDB" id="A0A9D1RWH4"/>
<sequence>MADMRSRNRPSQVSWRGGADRLFNLVIALINEPKPRSTAWILDNVAGYEGLRRSQEKQFQRDRETLAELGLPIQRTVGVDYTSEHEEQRELWWIDPASAFLDGVDFTDDEAEVLALASRWARGGPLAEPARQALRKLSAAGARPRVAQSQDVVAHVPDGIELDEASLEALFRALDSKLVIEFNYYPSLVEDPVVRTLEPWAYGAVGGTFYLTGFDRARGAQRTFRMSRIDSIEVLPEFGTQPVPEGS</sequence>
<dbReference type="PROSITE" id="PS52050">
    <property type="entry name" value="WYL"/>
    <property type="match status" value="1"/>
</dbReference>
<organism evidence="2 3">
    <name type="scientific">Candidatus Corynebacterium gallistercoris</name>
    <dbReference type="NCBI Taxonomy" id="2838530"/>
    <lineage>
        <taxon>Bacteria</taxon>
        <taxon>Bacillati</taxon>
        <taxon>Actinomycetota</taxon>
        <taxon>Actinomycetes</taxon>
        <taxon>Mycobacteriales</taxon>
        <taxon>Corynebacteriaceae</taxon>
        <taxon>Corynebacterium</taxon>
    </lineage>
</organism>
<evidence type="ECO:0000313" key="2">
    <source>
        <dbReference type="EMBL" id="HIW94915.1"/>
    </source>
</evidence>
<evidence type="ECO:0000313" key="3">
    <source>
        <dbReference type="Proteomes" id="UP000824189"/>
    </source>
</evidence>
<protein>
    <submittedName>
        <fullName evidence="2">WYL domain-containing protein</fullName>
    </submittedName>
</protein>
<reference evidence="2" key="1">
    <citation type="journal article" date="2021" name="PeerJ">
        <title>Extensive microbial diversity within the chicken gut microbiome revealed by metagenomics and culture.</title>
        <authorList>
            <person name="Gilroy R."/>
            <person name="Ravi A."/>
            <person name="Getino M."/>
            <person name="Pursley I."/>
            <person name="Horton D.L."/>
            <person name="Alikhan N.F."/>
            <person name="Baker D."/>
            <person name="Gharbi K."/>
            <person name="Hall N."/>
            <person name="Watson M."/>
            <person name="Adriaenssens E.M."/>
            <person name="Foster-Nyarko E."/>
            <person name="Jarju S."/>
            <person name="Secka A."/>
            <person name="Antonio M."/>
            <person name="Oren A."/>
            <person name="Chaudhuri R.R."/>
            <person name="La Ragione R."/>
            <person name="Hildebrand F."/>
            <person name="Pallen M.J."/>
        </authorList>
    </citation>
    <scope>NUCLEOTIDE SEQUENCE</scope>
    <source>
        <strain evidence="2">4376</strain>
    </source>
</reference>